<dbReference type="InterPro" id="IPR022419">
    <property type="entry name" value="Porphobilin_deaminase_cofac_BS"/>
</dbReference>
<dbReference type="GO" id="GO:0006782">
    <property type="term" value="P:protoporphyrinogen IX biosynthetic process"/>
    <property type="evidence" value="ECO:0007669"/>
    <property type="project" value="UniProtKB-UniRule"/>
</dbReference>
<evidence type="ECO:0000313" key="12">
    <source>
        <dbReference type="Proteomes" id="UP000324996"/>
    </source>
</evidence>
<comment type="similarity">
    <text evidence="3 8">Belongs to the HMBS family.</text>
</comment>
<sequence>MTDAFDTRYTDSVQHGLKIGTRGSPLALWQAHAVRDALLAAHPALQPDAVEIVVFKTKGDAILDRPLAEIGGKGLFTQELEEALLDGRIDCAVHSTKDMPTSLPEGLAITAFLKREDPRDALISAHGGGIDALPHGAIVGTASLRRQAQLLALRPDLKVISFRGNVGTRLKKLAAGAADATLLAYAGMKRLGLADKATAVLPVDQLLPAPAQGAVCVESRADDQRMKDRLAPLADADTTQAVLAERAFLAALEGNCRTPIAAYAQISDGQIHLIGRLLGLDGRQCFEDSIKGPASDSAALGWSLGKSVRARAGEDFLAHIADIGQNDQQKDEAV</sequence>
<dbReference type="PRINTS" id="PR00151">
    <property type="entry name" value="PORPHBDMNASE"/>
</dbReference>
<dbReference type="GO" id="GO:0004418">
    <property type="term" value="F:hydroxymethylbilane synthase activity"/>
    <property type="evidence" value="ECO:0007669"/>
    <property type="project" value="UniProtKB-UniRule"/>
</dbReference>
<dbReference type="InterPro" id="IPR000860">
    <property type="entry name" value="HemC"/>
</dbReference>
<keyword evidence="5 8" id="KW-0808">Transferase</keyword>
<comment type="subunit">
    <text evidence="4 8">Monomer.</text>
</comment>
<proteinExistence type="inferred from homology"/>
<keyword evidence="12" id="KW-1185">Reference proteome</keyword>
<evidence type="ECO:0000256" key="2">
    <source>
        <dbReference type="ARBA" id="ARBA00004735"/>
    </source>
</evidence>
<dbReference type="UniPathway" id="UPA00251">
    <property type="reaction ID" value="UER00319"/>
</dbReference>
<evidence type="ECO:0000256" key="8">
    <source>
        <dbReference type="HAMAP-Rule" id="MF_00260"/>
    </source>
</evidence>
<comment type="caution">
    <text evidence="11">The sequence shown here is derived from an EMBL/GenBank/DDBJ whole genome shotgun (WGS) entry which is preliminary data.</text>
</comment>
<comment type="cofactor">
    <cofactor evidence="8">
        <name>dipyrromethane</name>
        <dbReference type="ChEBI" id="CHEBI:60342"/>
    </cofactor>
    <text evidence="8">Binds 1 dipyrromethane group covalently.</text>
</comment>
<evidence type="ECO:0000256" key="7">
    <source>
        <dbReference type="ARBA" id="ARBA00048169"/>
    </source>
</evidence>
<reference evidence="11 12" key="1">
    <citation type="submission" date="2019-09" db="EMBL/GenBank/DDBJ databases">
        <title>NBRP : Genome information of microbial organism related human and environment.</title>
        <authorList>
            <person name="Hattori M."/>
            <person name="Oshima K."/>
            <person name="Inaba H."/>
            <person name="Suda W."/>
            <person name="Sakamoto M."/>
            <person name="Iino T."/>
            <person name="Kitahara M."/>
            <person name="Oshida Y."/>
            <person name="Iida T."/>
            <person name="Kudo T."/>
            <person name="Itoh T."/>
            <person name="Ohkuma M."/>
        </authorList>
    </citation>
    <scope>NUCLEOTIDE SEQUENCE [LARGE SCALE GENOMIC DNA]</scope>
    <source>
        <strain evidence="11 12">Q-1</strain>
    </source>
</reference>
<dbReference type="PROSITE" id="PS00533">
    <property type="entry name" value="PORPHOBILINOGEN_DEAM"/>
    <property type="match status" value="1"/>
</dbReference>
<dbReference type="PANTHER" id="PTHR11557">
    <property type="entry name" value="PORPHOBILINOGEN DEAMINASE"/>
    <property type="match status" value="1"/>
</dbReference>
<dbReference type="AlphaFoldDB" id="A0A5A7N5T0"/>
<dbReference type="PANTHER" id="PTHR11557:SF0">
    <property type="entry name" value="PORPHOBILINOGEN DEAMINASE"/>
    <property type="match status" value="1"/>
</dbReference>
<dbReference type="EC" id="2.5.1.61" evidence="8"/>
<feature type="modified residue" description="S-(dipyrrolylmethanemethyl)cysteine" evidence="8">
    <location>
        <position position="256"/>
    </location>
</feature>
<comment type="miscellaneous">
    <text evidence="8">The porphobilinogen subunits are added to the dipyrromethane group.</text>
</comment>
<dbReference type="NCBIfam" id="TIGR00212">
    <property type="entry name" value="hemC"/>
    <property type="match status" value="1"/>
</dbReference>
<gene>
    <name evidence="8 11" type="primary">hemC</name>
    <name evidence="11" type="ORF">JCM17846_00580</name>
</gene>
<dbReference type="PIRSF" id="PIRSF001438">
    <property type="entry name" value="4pyrrol_synth_OHMeBilane_synth"/>
    <property type="match status" value="1"/>
</dbReference>
<evidence type="ECO:0000259" key="10">
    <source>
        <dbReference type="Pfam" id="PF03900"/>
    </source>
</evidence>
<name>A0A5A7N5T0_9PROT</name>
<comment type="function">
    <text evidence="1 8">Tetrapolymerization of the monopyrrole PBG into the hydroxymethylbilane pre-uroporphyrinogen in several discrete steps.</text>
</comment>
<dbReference type="InterPro" id="IPR036803">
    <property type="entry name" value="Porphobilinogen_deaminase_C_sf"/>
</dbReference>
<protein>
    <recommendedName>
        <fullName evidence="8">Porphobilinogen deaminase</fullName>
        <shortName evidence="8">PBG</shortName>
        <ecNumber evidence="8">2.5.1.61</ecNumber>
    </recommendedName>
    <alternativeName>
        <fullName evidence="8">Hydroxymethylbilane synthase</fullName>
        <shortName evidence="8">HMBS</shortName>
    </alternativeName>
    <alternativeName>
        <fullName evidence="8">Pre-uroporphyrinogen synthase</fullName>
    </alternativeName>
</protein>
<dbReference type="SUPFAM" id="SSF53850">
    <property type="entry name" value="Periplasmic binding protein-like II"/>
    <property type="match status" value="1"/>
</dbReference>
<dbReference type="SUPFAM" id="SSF54782">
    <property type="entry name" value="Porphobilinogen deaminase (hydroxymethylbilane synthase), C-terminal domain"/>
    <property type="match status" value="1"/>
</dbReference>
<organism evidence="11 12">
    <name type="scientific">Iodidimonas nitroreducens</name>
    <dbReference type="NCBI Taxonomy" id="1236968"/>
    <lineage>
        <taxon>Bacteria</taxon>
        <taxon>Pseudomonadati</taxon>
        <taxon>Pseudomonadota</taxon>
        <taxon>Alphaproteobacteria</taxon>
        <taxon>Iodidimonadales</taxon>
        <taxon>Iodidimonadaceae</taxon>
        <taxon>Iodidimonas</taxon>
    </lineage>
</organism>
<evidence type="ECO:0000256" key="4">
    <source>
        <dbReference type="ARBA" id="ARBA00011245"/>
    </source>
</evidence>
<feature type="domain" description="Porphobilinogen deaminase N-terminal" evidence="9">
    <location>
        <begin position="17"/>
        <end position="227"/>
    </location>
</feature>
<dbReference type="InterPro" id="IPR022417">
    <property type="entry name" value="Porphobilin_deaminase_N"/>
</dbReference>
<dbReference type="CDD" id="cd13646">
    <property type="entry name" value="PBP2_EcHMBS_like"/>
    <property type="match status" value="1"/>
</dbReference>
<dbReference type="FunFam" id="3.40.190.10:FF:000005">
    <property type="entry name" value="Porphobilinogen deaminase"/>
    <property type="match status" value="1"/>
</dbReference>
<dbReference type="Pfam" id="PF01379">
    <property type="entry name" value="Porphobil_deam"/>
    <property type="match status" value="1"/>
</dbReference>
<dbReference type="Gene3D" id="3.40.190.10">
    <property type="entry name" value="Periplasmic binding protein-like II"/>
    <property type="match status" value="2"/>
</dbReference>
<dbReference type="GO" id="GO:0005737">
    <property type="term" value="C:cytoplasm"/>
    <property type="evidence" value="ECO:0007669"/>
    <property type="project" value="UniProtKB-UniRule"/>
</dbReference>
<comment type="catalytic activity">
    <reaction evidence="7 8">
        <text>4 porphobilinogen + H2O = hydroxymethylbilane + 4 NH4(+)</text>
        <dbReference type="Rhea" id="RHEA:13185"/>
        <dbReference type="ChEBI" id="CHEBI:15377"/>
        <dbReference type="ChEBI" id="CHEBI:28938"/>
        <dbReference type="ChEBI" id="CHEBI:57845"/>
        <dbReference type="ChEBI" id="CHEBI:58126"/>
        <dbReference type="EC" id="2.5.1.61"/>
    </reaction>
</comment>
<keyword evidence="6 8" id="KW-0627">Porphyrin biosynthesis</keyword>
<dbReference type="Gene3D" id="3.30.160.40">
    <property type="entry name" value="Porphobilinogen deaminase, C-terminal domain"/>
    <property type="match status" value="1"/>
</dbReference>
<evidence type="ECO:0000259" key="9">
    <source>
        <dbReference type="Pfam" id="PF01379"/>
    </source>
</evidence>
<feature type="domain" description="Porphobilinogen deaminase C-terminal" evidence="10">
    <location>
        <begin position="240"/>
        <end position="307"/>
    </location>
</feature>
<evidence type="ECO:0000256" key="1">
    <source>
        <dbReference type="ARBA" id="ARBA00002869"/>
    </source>
</evidence>
<dbReference type="InterPro" id="IPR022418">
    <property type="entry name" value="Porphobilinogen_deaminase_C"/>
</dbReference>
<evidence type="ECO:0000256" key="3">
    <source>
        <dbReference type="ARBA" id="ARBA00005638"/>
    </source>
</evidence>
<evidence type="ECO:0000256" key="5">
    <source>
        <dbReference type="ARBA" id="ARBA00022679"/>
    </source>
</evidence>
<dbReference type="HAMAP" id="MF_00260">
    <property type="entry name" value="Porphobil_deam"/>
    <property type="match status" value="1"/>
</dbReference>
<dbReference type="Proteomes" id="UP000324996">
    <property type="component" value="Unassembled WGS sequence"/>
</dbReference>
<dbReference type="EMBL" id="BKCN01000001">
    <property type="protein sequence ID" value="GER02376.1"/>
    <property type="molecule type" value="Genomic_DNA"/>
</dbReference>
<comment type="pathway">
    <text evidence="2">Porphyrin-containing compound metabolism; protoporphyrin-IX biosynthesis; coproporphyrinogen-III from 5-aminolevulinate: step 2/4.</text>
</comment>
<evidence type="ECO:0000256" key="6">
    <source>
        <dbReference type="ARBA" id="ARBA00023244"/>
    </source>
</evidence>
<evidence type="ECO:0000313" key="11">
    <source>
        <dbReference type="EMBL" id="GER02376.1"/>
    </source>
</evidence>
<dbReference type="Pfam" id="PF03900">
    <property type="entry name" value="Porphobil_deamC"/>
    <property type="match status" value="1"/>
</dbReference>
<accession>A0A5A7N5T0</accession>
<dbReference type="FunFam" id="3.40.190.10:FF:000004">
    <property type="entry name" value="Porphobilinogen deaminase"/>
    <property type="match status" value="1"/>
</dbReference>